<keyword evidence="2" id="KW-0479">Metal-binding</keyword>
<dbReference type="InterPro" id="IPR016024">
    <property type="entry name" value="ARM-type_fold"/>
</dbReference>
<dbReference type="Proteomes" id="UP000887560">
    <property type="component" value="Unplaced"/>
</dbReference>
<feature type="compositionally biased region" description="Basic residues" evidence="9">
    <location>
        <begin position="533"/>
        <end position="566"/>
    </location>
</feature>
<keyword evidence="12" id="KW-1185">Reference proteome</keyword>
<dbReference type="GO" id="GO:0071036">
    <property type="term" value="P:nuclear polyadenylation-dependent snoRNA catabolic process"/>
    <property type="evidence" value="ECO:0007669"/>
    <property type="project" value="TreeGrafter"/>
</dbReference>
<evidence type="ECO:0000256" key="6">
    <source>
        <dbReference type="ARBA" id="ARBA00023242"/>
    </source>
</evidence>
<evidence type="ECO:0000256" key="3">
    <source>
        <dbReference type="ARBA" id="ARBA00022737"/>
    </source>
</evidence>
<keyword evidence="3" id="KW-0677">Repeat</keyword>
<dbReference type="InterPro" id="IPR001876">
    <property type="entry name" value="Znf_RanBP2"/>
</dbReference>
<dbReference type="PROSITE" id="PS01358">
    <property type="entry name" value="ZF_RANBP2_1"/>
    <property type="match status" value="1"/>
</dbReference>
<evidence type="ECO:0000256" key="9">
    <source>
        <dbReference type="SAM" id="MobiDB-lite"/>
    </source>
</evidence>
<dbReference type="WBParaSite" id="scf7180000423794.g11633">
    <property type="protein sequence ID" value="scf7180000423794.g11633"/>
    <property type="gene ID" value="scf7180000423794.g11633"/>
</dbReference>
<dbReference type="InterPro" id="IPR051644">
    <property type="entry name" value="TRAMP_AT-DNA-binding"/>
</dbReference>
<feature type="region of interest" description="Disordered" evidence="9">
    <location>
        <begin position="516"/>
        <end position="638"/>
    </location>
</feature>
<sequence length="1589" mass="181516">MARNNLQSIPGSQMQFNPGFSVDYSQALNNLVKNSLLSGKQSTVSTQPTQFPILPHKEWICAKCACINAKGIYACKKCGQLIGSKAQFSKEYATSDRPPVEVLGAGSSSLPLEPVVRTPFGLLQTFASPDPKNFIYDATKGYFHDSTTGFFYDRNSDYYYNPKSNKVYIFYFIFCFFFQWMFWCSKYSTYIDCSGGDLELKRSLQEEEFDIQQKRSEKTDDTISNAPSGSLAVQRRSENIADDWIDLIKRVGAGDLSNSAKAAPTSTAASSMRAEKSRDEFIADKEEKELKKLITSNAKSNLTDCILQNEKLLIDLHKLLVQERDPSAVKKIQAQIDAFNSTTRSLQTLLSMLASDDTFASSQSKSQKPDSSTIITPQFKRHITKSIQNEDIGSSHRNVEDDSFFSLNSARKSSQDEKEQRKNARRSDKSNNSLRDAILEGKRTAFDEHIEQVERLRNMLGSAKSGANNKKNWIESLPNISFPREVSRKETSFEDQIRTIVDQNVEKQWILSSSNDDAVTIKSSRQSPSPRKSSSRRTRSRSRHRSRKSRSRSRDRHQRSRSRQRTTNRASERSRSRSRHRGTFSDERSRRNGNDDDDLEIISYKRKDQVSSHSPQPPPVMPMTITPPPPGLSNKTPGSLKELFDRAHSMLAQGFVGANLLQKSVDQVNPISPQTGFGLMPGISPNLGPKNIYTPNSNQWRMPYQASNPVLPNLPVNLPIICDYCGRDGHSREVCPSLPPKPMQTQDQRVIRNELESTNTTTRFTEKDAALGLCLNCGRFGHSQVGCLLPRITDHELQKRIRKAEDKQRLQQLDKLKLKRKAEKYTVRRNDPFIQRLRIVAPHGKITKEHTRLICQRCSGLGHIWSECARPEAPRTTLKLITEKMEEFIQVFFVHLNDDNLVDFSEKFEKFIIMDGIENNGTVDPVGLQLQTRCNRGVVTKGDLRDLCKNCASLGHVPADCSQRSICSRQHYEKMLKLVDAYRALVKEGNGNFFLPRINQSQNQQQQPHSSNISHSYSTVIRHVGTKEPEIVLVDSDDEGSNVKRKNGFGLKELQRSILEHGWNQMVRQTILSFYVGVLTKVIHSSSEPSEFLRRSGVLQIFQQFILPSVDSHLSTVDQPTFTLKILFYELLLEMYSKQISENHWPFQLDISNIIVYPLANESTPISLRKMIEQSAILRINSNDKTLEDSNNELINQLALVLLAADFNLVYMSCTRILISCFTHTLILSKLAERFLTAKNERSHYSEDKFNKVLDLLAIVSDYDLNFVGPLLNEYKLYKTKEVFSSFLQQLLSSPKWRYSLKEDTVLSFVHSLLDVGDIESTITLFEQYILPYLLESSAISLLKMLEQQSGGRFLQRNSQLIEQICSLLSPVLLLNEKEEIYKDSVRWELLDSALQILSILGDKHNFDNQKLFNRLFAISIGFSNEFLRLPACVLLTRLFKKELIDKLSEVWSANTENEQIKQIILMFALKQLFDLNVNVDEELVSDSREILLKDVVALIDYIDPEEEESLNVIKMSVQLCEVLYTDFGKNEINRKLILFTKQLESMERRKYERNAYEKNNHKCINELIDDLKNGCNIDNDECGTKDCY</sequence>
<evidence type="ECO:0000256" key="8">
    <source>
        <dbReference type="ARBA" id="ARBA00043023"/>
    </source>
</evidence>
<dbReference type="SUPFAM" id="SSF48371">
    <property type="entry name" value="ARM repeat"/>
    <property type="match status" value="1"/>
</dbReference>
<organism evidence="12 13">
    <name type="scientific">Meloidogyne floridensis</name>
    <dbReference type="NCBI Taxonomy" id="298350"/>
    <lineage>
        <taxon>Eukaryota</taxon>
        <taxon>Metazoa</taxon>
        <taxon>Ecdysozoa</taxon>
        <taxon>Nematoda</taxon>
        <taxon>Chromadorea</taxon>
        <taxon>Rhabditida</taxon>
        <taxon>Tylenchina</taxon>
        <taxon>Tylenchomorpha</taxon>
        <taxon>Tylenchoidea</taxon>
        <taxon>Meloidogynidae</taxon>
        <taxon>Meloidogyninae</taxon>
        <taxon>Meloidogyne</taxon>
    </lineage>
</organism>
<feature type="transmembrane region" description="Helical" evidence="10">
    <location>
        <begin position="167"/>
        <end position="183"/>
    </location>
</feature>
<dbReference type="InterPro" id="IPR001878">
    <property type="entry name" value="Znf_CCHC"/>
</dbReference>
<keyword evidence="4" id="KW-0863">Zinc-finger</keyword>
<evidence type="ECO:0000313" key="12">
    <source>
        <dbReference type="Proteomes" id="UP000887560"/>
    </source>
</evidence>
<protein>
    <recommendedName>
        <fullName evidence="7">Zinc finger CCHC domain-containing protein 7</fullName>
    </recommendedName>
    <alternativeName>
        <fullName evidence="8">TRAMP-like complex RNA-binding factor ZCCHC7</fullName>
    </alternativeName>
</protein>
<dbReference type="SMART" id="SM00343">
    <property type="entry name" value="ZnF_C2HC"/>
    <property type="match status" value="4"/>
</dbReference>
<evidence type="ECO:0000313" key="13">
    <source>
        <dbReference type="WBParaSite" id="scf7180000423794.g11633"/>
    </source>
</evidence>
<keyword evidence="10" id="KW-1133">Transmembrane helix</keyword>
<keyword evidence="10" id="KW-0812">Transmembrane</keyword>
<evidence type="ECO:0000259" key="11">
    <source>
        <dbReference type="PROSITE" id="PS01358"/>
    </source>
</evidence>
<keyword evidence="6" id="KW-0539">Nucleus</keyword>
<feature type="compositionally biased region" description="Basic and acidic residues" evidence="9">
    <location>
        <begin position="583"/>
        <end position="594"/>
    </location>
</feature>
<reference evidence="13" key="1">
    <citation type="submission" date="2022-11" db="UniProtKB">
        <authorList>
            <consortium name="WormBaseParasite"/>
        </authorList>
    </citation>
    <scope>IDENTIFICATION</scope>
</reference>
<evidence type="ECO:0000256" key="10">
    <source>
        <dbReference type="SAM" id="Phobius"/>
    </source>
</evidence>
<proteinExistence type="predicted"/>
<dbReference type="Pfam" id="PF17780">
    <property type="entry name" value="OCRE"/>
    <property type="match status" value="1"/>
</dbReference>
<accession>A0A915P7N2</accession>
<dbReference type="Gene3D" id="4.10.60.10">
    <property type="entry name" value="Zinc finger, CCHC-type"/>
    <property type="match status" value="2"/>
</dbReference>
<dbReference type="GO" id="GO:0031499">
    <property type="term" value="C:TRAMP complex"/>
    <property type="evidence" value="ECO:0007669"/>
    <property type="project" value="TreeGrafter"/>
</dbReference>
<feature type="compositionally biased region" description="Pro residues" evidence="9">
    <location>
        <begin position="615"/>
        <end position="631"/>
    </location>
</feature>
<dbReference type="GO" id="GO:0008270">
    <property type="term" value="F:zinc ion binding"/>
    <property type="evidence" value="ECO:0007669"/>
    <property type="project" value="UniProtKB-KW"/>
</dbReference>
<feature type="domain" description="RanBP2-type" evidence="11">
    <location>
        <begin position="59"/>
        <end position="78"/>
    </location>
</feature>
<keyword evidence="5" id="KW-0862">Zinc</keyword>
<dbReference type="GO" id="GO:0071031">
    <property type="term" value="P:nuclear mRNA surveillance of mRNA 3'-end processing"/>
    <property type="evidence" value="ECO:0007669"/>
    <property type="project" value="TreeGrafter"/>
</dbReference>
<evidence type="ECO:0000256" key="7">
    <source>
        <dbReference type="ARBA" id="ARBA00041190"/>
    </source>
</evidence>
<evidence type="ECO:0000256" key="5">
    <source>
        <dbReference type="ARBA" id="ARBA00022833"/>
    </source>
</evidence>
<evidence type="ECO:0000256" key="4">
    <source>
        <dbReference type="ARBA" id="ARBA00022771"/>
    </source>
</evidence>
<keyword evidence="10" id="KW-0472">Membrane</keyword>
<comment type="subcellular location">
    <subcellularLocation>
        <location evidence="1">Nucleus</location>
    </subcellularLocation>
</comment>
<dbReference type="GO" id="GO:0071039">
    <property type="term" value="P:nuclear polyadenylation-dependent CUT catabolic process"/>
    <property type="evidence" value="ECO:0007669"/>
    <property type="project" value="TreeGrafter"/>
</dbReference>
<dbReference type="GO" id="GO:0071037">
    <property type="term" value="P:nuclear polyadenylation-dependent snRNA catabolic process"/>
    <property type="evidence" value="ECO:0007669"/>
    <property type="project" value="TreeGrafter"/>
</dbReference>
<dbReference type="GO" id="GO:0071035">
    <property type="term" value="P:nuclear polyadenylation-dependent rRNA catabolic process"/>
    <property type="evidence" value="ECO:0007669"/>
    <property type="project" value="TreeGrafter"/>
</dbReference>
<name>A0A915P7N2_9BILA</name>
<evidence type="ECO:0000256" key="1">
    <source>
        <dbReference type="ARBA" id="ARBA00004123"/>
    </source>
</evidence>
<evidence type="ECO:0000256" key="2">
    <source>
        <dbReference type="ARBA" id="ARBA00022723"/>
    </source>
</evidence>
<dbReference type="PANTHER" id="PTHR46543:SF1">
    <property type="entry name" value="ZINC FINGER CCHC DOMAIN-CONTAINING PROTEIN 7"/>
    <property type="match status" value="1"/>
</dbReference>
<feature type="compositionally biased region" description="Basic and acidic residues" evidence="9">
    <location>
        <begin position="413"/>
        <end position="429"/>
    </location>
</feature>
<feature type="compositionally biased region" description="Low complexity" evidence="9">
    <location>
        <begin position="523"/>
        <end position="532"/>
    </location>
</feature>
<dbReference type="PANTHER" id="PTHR46543">
    <property type="entry name" value="ZINC FINGER CCHC DOMAIN-CONTAINING PROTEIN 7"/>
    <property type="match status" value="1"/>
</dbReference>
<feature type="region of interest" description="Disordered" evidence="9">
    <location>
        <begin position="406"/>
        <end position="435"/>
    </location>
</feature>
<dbReference type="GO" id="GO:0071038">
    <property type="term" value="P:TRAMP-dependent tRNA surveillance pathway"/>
    <property type="evidence" value="ECO:0007669"/>
    <property type="project" value="TreeGrafter"/>
</dbReference>
<dbReference type="InterPro" id="IPR041591">
    <property type="entry name" value="OCRE"/>
</dbReference>
<dbReference type="GO" id="GO:0003723">
    <property type="term" value="F:RNA binding"/>
    <property type="evidence" value="ECO:0007669"/>
    <property type="project" value="TreeGrafter"/>
</dbReference>